<sequence length="487" mass="54412">MGIVLKQSLNNTIITFIGFGIGGINTLFLYTNFLSEEYYGLVGVILATATLLMPIMAFGVPNTMVKYFSGYAHEKEKDGFLTVMLFLPLVAIIPIGIFAWVADSLIISFLSKRNALVGGYFWHIFIIGVAMAYFELFYTWGKVQLKSVFGNFMKEVFVRIGVSLLLLLVYFDAITVTVFLQALVGLYVLRLLIMKWYAFRLRWPKISFKFPANTKTVIWYSLFIIFGASAAMALTEIDKFMMNLYIPLDYIAYYTVAVFMARVVAVPSRAMHQITYPLSAKLLNEGKIGELGEIYKKSSLTLFALASLLLILVLVSVRDLYQLLPEGYEQAFLVVLLLGLTKVYDSFLGNNNAILFSSDYYKTVLYLGVLLAVVTVLLNMWLLPIFGMMGAAWATVIAIVLYNTIKLVFVWRKLGIHPLQGNAVGVGVLALALGLLFYYLPLPFDAIPNIVIRSVLVASIFMGVMLKFNLSKDISDALVGLLKGKTP</sequence>
<keyword evidence="3 6" id="KW-0812">Transmembrane</keyword>
<dbReference type="GO" id="GO:0005886">
    <property type="term" value="C:plasma membrane"/>
    <property type="evidence" value="ECO:0007669"/>
    <property type="project" value="UniProtKB-SubCell"/>
</dbReference>
<feature type="transmembrane region" description="Helical" evidence="6">
    <location>
        <begin position="120"/>
        <end position="140"/>
    </location>
</feature>
<keyword evidence="5 6" id="KW-0472">Membrane</keyword>
<dbReference type="RefSeq" id="WP_097442569.1">
    <property type="nucleotide sequence ID" value="NZ_NBWU01000004.1"/>
</dbReference>
<dbReference type="PANTHER" id="PTHR30250">
    <property type="entry name" value="PST FAMILY PREDICTED COLANIC ACID TRANSPORTER"/>
    <property type="match status" value="1"/>
</dbReference>
<feature type="transmembrane region" description="Helical" evidence="6">
    <location>
        <begin position="80"/>
        <end position="100"/>
    </location>
</feature>
<feature type="transmembrane region" description="Helical" evidence="6">
    <location>
        <begin position="12"/>
        <end position="32"/>
    </location>
</feature>
<feature type="transmembrane region" description="Helical" evidence="6">
    <location>
        <begin position="38"/>
        <end position="60"/>
    </location>
</feature>
<feature type="transmembrane region" description="Helical" evidence="6">
    <location>
        <begin position="392"/>
        <end position="411"/>
    </location>
</feature>
<keyword evidence="4 6" id="KW-1133">Transmembrane helix</keyword>
<feature type="transmembrane region" description="Helical" evidence="6">
    <location>
        <begin position="446"/>
        <end position="466"/>
    </location>
</feature>
<evidence type="ECO:0000256" key="3">
    <source>
        <dbReference type="ARBA" id="ARBA00022692"/>
    </source>
</evidence>
<feature type="transmembrane region" description="Helical" evidence="6">
    <location>
        <begin position="300"/>
        <end position="321"/>
    </location>
</feature>
<feature type="transmembrane region" description="Helical" evidence="6">
    <location>
        <begin position="217"/>
        <end position="234"/>
    </location>
</feature>
<dbReference type="EMBL" id="NBWU01000004">
    <property type="protein sequence ID" value="PCE63853.1"/>
    <property type="molecule type" value="Genomic_DNA"/>
</dbReference>
<protein>
    <submittedName>
        <fullName evidence="7">Sugar isomerase</fullName>
    </submittedName>
</protein>
<evidence type="ECO:0000256" key="2">
    <source>
        <dbReference type="ARBA" id="ARBA00022475"/>
    </source>
</evidence>
<evidence type="ECO:0000256" key="6">
    <source>
        <dbReference type="SAM" id="Phobius"/>
    </source>
</evidence>
<accession>A0A2A4G5Z2</accession>
<comment type="caution">
    <text evidence="7">The sequence shown here is derived from an EMBL/GenBank/DDBJ whole genome shotgun (WGS) entry which is preliminary data.</text>
</comment>
<evidence type="ECO:0000256" key="1">
    <source>
        <dbReference type="ARBA" id="ARBA00004651"/>
    </source>
</evidence>
<feature type="transmembrane region" description="Helical" evidence="6">
    <location>
        <begin position="152"/>
        <end position="171"/>
    </location>
</feature>
<evidence type="ECO:0000313" key="8">
    <source>
        <dbReference type="Proteomes" id="UP000219559"/>
    </source>
</evidence>
<evidence type="ECO:0000256" key="5">
    <source>
        <dbReference type="ARBA" id="ARBA00023136"/>
    </source>
</evidence>
<feature type="transmembrane region" description="Helical" evidence="6">
    <location>
        <begin position="246"/>
        <end position="265"/>
    </location>
</feature>
<comment type="subcellular location">
    <subcellularLocation>
        <location evidence="1">Cell membrane</location>
        <topology evidence="1">Multi-pass membrane protein</topology>
    </subcellularLocation>
</comment>
<dbReference type="PANTHER" id="PTHR30250:SF11">
    <property type="entry name" value="O-ANTIGEN TRANSPORTER-RELATED"/>
    <property type="match status" value="1"/>
</dbReference>
<dbReference type="InterPro" id="IPR002797">
    <property type="entry name" value="Polysacc_synth"/>
</dbReference>
<feature type="transmembrane region" description="Helical" evidence="6">
    <location>
        <begin position="423"/>
        <end position="440"/>
    </location>
</feature>
<dbReference type="AlphaFoldDB" id="A0A2A4G5Z2"/>
<keyword evidence="2" id="KW-1003">Cell membrane</keyword>
<keyword evidence="8" id="KW-1185">Reference proteome</keyword>
<gene>
    <name evidence="7" type="ORF">B7P33_11325</name>
</gene>
<evidence type="ECO:0000256" key="4">
    <source>
        <dbReference type="ARBA" id="ARBA00022989"/>
    </source>
</evidence>
<evidence type="ECO:0000313" key="7">
    <source>
        <dbReference type="EMBL" id="PCE63853.1"/>
    </source>
</evidence>
<name>A0A2A4G5Z2_9FLAO</name>
<proteinExistence type="predicted"/>
<dbReference type="GO" id="GO:0016853">
    <property type="term" value="F:isomerase activity"/>
    <property type="evidence" value="ECO:0007669"/>
    <property type="project" value="UniProtKB-KW"/>
</dbReference>
<dbReference type="Proteomes" id="UP000219559">
    <property type="component" value="Unassembled WGS sequence"/>
</dbReference>
<dbReference type="InterPro" id="IPR050833">
    <property type="entry name" value="Poly_Biosynth_Transport"/>
</dbReference>
<organism evidence="7 8">
    <name type="scientific">Sediminicola luteus</name>
    <dbReference type="NCBI Taxonomy" id="319238"/>
    <lineage>
        <taxon>Bacteria</taxon>
        <taxon>Pseudomonadati</taxon>
        <taxon>Bacteroidota</taxon>
        <taxon>Flavobacteriia</taxon>
        <taxon>Flavobacteriales</taxon>
        <taxon>Flavobacteriaceae</taxon>
        <taxon>Sediminicola</taxon>
    </lineage>
</organism>
<reference evidence="7 8" key="1">
    <citation type="submission" date="2017-04" db="EMBL/GenBank/DDBJ databases">
        <title>A new member of the family Flavobacteriaceae isolated from ascidians.</title>
        <authorList>
            <person name="Chen L."/>
        </authorList>
    </citation>
    <scope>NUCLEOTIDE SEQUENCE [LARGE SCALE GENOMIC DNA]</scope>
    <source>
        <strain evidence="7 8">HQA918</strain>
    </source>
</reference>
<dbReference type="OrthoDB" id="88014at2"/>
<feature type="transmembrane region" description="Helical" evidence="6">
    <location>
        <begin position="327"/>
        <end position="344"/>
    </location>
</feature>
<dbReference type="Pfam" id="PF01943">
    <property type="entry name" value="Polysacc_synt"/>
    <property type="match status" value="1"/>
</dbReference>
<feature type="transmembrane region" description="Helical" evidence="6">
    <location>
        <begin position="364"/>
        <end position="386"/>
    </location>
</feature>
<keyword evidence="7" id="KW-0413">Isomerase</keyword>